<protein>
    <recommendedName>
        <fullName evidence="15">Peroxidase</fullName>
        <ecNumber evidence="15">1.11.1.7</ecNumber>
    </recommendedName>
</protein>
<evidence type="ECO:0000256" key="15">
    <source>
        <dbReference type="RuleBase" id="RU362060"/>
    </source>
</evidence>
<reference evidence="18" key="1">
    <citation type="journal article" date="2023" name="Nat. Commun.">
        <title>Diploid and tetraploid genomes of Acorus and the evolution of monocots.</title>
        <authorList>
            <person name="Ma L."/>
            <person name="Liu K.W."/>
            <person name="Li Z."/>
            <person name="Hsiao Y.Y."/>
            <person name="Qi Y."/>
            <person name="Fu T."/>
            <person name="Tang G.D."/>
            <person name="Zhang D."/>
            <person name="Sun W.H."/>
            <person name="Liu D.K."/>
            <person name="Li Y."/>
            <person name="Chen G.Z."/>
            <person name="Liu X.D."/>
            <person name="Liao X.Y."/>
            <person name="Jiang Y.T."/>
            <person name="Yu X."/>
            <person name="Hao Y."/>
            <person name="Huang J."/>
            <person name="Zhao X.W."/>
            <person name="Ke S."/>
            <person name="Chen Y.Y."/>
            <person name="Wu W.L."/>
            <person name="Hsu J.L."/>
            <person name="Lin Y.F."/>
            <person name="Huang M.D."/>
            <person name="Li C.Y."/>
            <person name="Huang L."/>
            <person name="Wang Z.W."/>
            <person name="Zhao X."/>
            <person name="Zhong W.Y."/>
            <person name="Peng D.H."/>
            <person name="Ahmad S."/>
            <person name="Lan S."/>
            <person name="Zhang J.S."/>
            <person name="Tsai W.C."/>
            <person name="Van de Peer Y."/>
            <person name="Liu Z.J."/>
        </authorList>
    </citation>
    <scope>NUCLEOTIDE SEQUENCE</scope>
    <source>
        <strain evidence="18">CP</strain>
    </source>
</reference>
<dbReference type="Gene3D" id="1.10.520.10">
    <property type="match status" value="1"/>
</dbReference>
<evidence type="ECO:0000256" key="13">
    <source>
        <dbReference type="PIRSR" id="PIRSR600823-3"/>
    </source>
</evidence>
<accession>A0AAV9ERK6</accession>
<evidence type="ECO:0000313" key="18">
    <source>
        <dbReference type="EMBL" id="KAK1315902.1"/>
    </source>
</evidence>
<keyword evidence="6 13" id="KW-0106">Calcium</keyword>
<comment type="similarity">
    <text evidence="2">Belongs to the peroxidase family. Ascorbate peroxidase subfamily.</text>
</comment>
<proteinExistence type="inferred from homology"/>
<feature type="disulfide bond" evidence="14">
    <location>
        <begin position="115"/>
        <end position="320"/>
    </location>
</feature>
<evidence type="ECO:0000256" key="6">
    <source>
        <dbReference type="ARBA" id="ARBA00022837"/>
    </source>
</evidence>
<feature type="binding site" evidence="13">
    <location>
        <position position="82"/>
    </location>
    <ligand>
        <name>Ca(2+)</name>
        <dbReference type="ChEBI" id="CHEBI:29108"/>
        <label>1</label>
    </ligand>
</feature>
<comment type="function">
    <text evidence="15">Removal of H(2)O(2), oxidation of toxic reductants, biosynthesis and degradation of lignin, suberization, auxin catabolism, response to environmental stresses such as wounding, pathogen attack and oxidative stress.</text>
</comment>
<dbReference type="InterPro" id="IPR033905">
    <property type="entry name" value="Secretory_peroxidase"/>
</dbReference>
<sequence>MFKYFFIAQSLLLLNFASSTHACLGGGAGSSGGYIGGGGGGVESSLGVNTYQTSCPDAEDIIFSWGCDASVLLDDAPGLVGEKTAGPNANSLRGFDIINSIKADLEAACPGVVSCADVLAVAARDGVVVLGGPRWDVETGRKDGRTASKSAANNNIPGPNSDVPTLISNFQNAGLSARDMVALSGGHTIGNARCATFASRLSNSSGSGGNTDGSVDRDFLQSLQDLCAADARGNNSATLASLDYATPTMFDNQYYVNLLSGQGLLGSDQALVGGTDGVGELVEAYAADVGAFFEDFKASMLKMGRLGAVGGGGGEVRRNCRSIN</sequence>
<dbReference type="PROSITE" id="PS50873">
    <property type="entry name" value="PEROXIDASE_4"/>
    <property type="match status" value="1"/>
</dbReference>
<evidence type="ECO:0000256" key="3">
    <source>
        <dbReference type="ARBA" id="ARBA00022559"/>
    </source>
</evidence>
<feature type="binding site" evidence="13">
    <location>
        <position position="251"/>
    </location>
    <ligand>
        <name>Ca(2+)</name>
        <dbReference type="ChEBI" id="CHEBI:29108"/>
        <label>2</label>
    </ligand>
</feature>
<feature type="signal peptide" evidence="15">
    <location>
        <begin position="1"/>
        <end position="22"/>
    </location>
</feature>
<dbReference type="CDD" id="cd00693">
    <property type="entry name" value="secretory_peroxidase"/>
    <property type="match status" value="1"/>
</dbReference>
<keyword evidence="7 15" id="KW-0560">Oxidoreductase</keyword>
<gene>
    <name evidence="18" type="primary">PER40</name>
    <name evidence="18" type="ORF">QJS10_CPA05g01392</name>
</gene>
<dbReference type="GO" id="GO:0046872">
    <property type="term" value="F:metal ion binding"/>
    <property type="evidence" value="ECO:0007669"/>
    <property type="project" value="UniProtKB-UniRule"/>
</dbReference>
<dbReference type="FunFam" id="1.10.420.10:FF:000001">
    <property type="entry name" value="Peroxidase"/>
    <property type="match status" value="1"/>
</dbReference>
<dbReference type="InterPro" id="IPR019793">
    <property type="entry name" value="Peroxidases_heam-ligand_BS"/>
</dbReference>
<keyword evidence="19" id="KW-1185">Reference proteome</keyword>
<keyword evidence="15" id="KW-0964">Secreted</keyword>
<evidence type="ECO:0000256" key="16">
    <source>
        <dbReference type="SAM" id="MobiDB-lite"/>
    </source>
</evidence>
<feature type="disulfide bond" evidence="14">
    <location>
        <begin position="194"/>
        <end position="227"/>
    </location>
</feature>
<name>A0AAV9ERK6_ACOCL</name>
<dbReference type="PRINTS" id="PR00461">
    <property type="entry name" value="PLPEROXIDASE"/>
</dbReference>
<dbReference type="GO" id="GO:0020037">
    <property type="term" value="F:heme binding"/>
    <property type="evidence" value="ECO:0007669"/>
    <property type="project" value="UniProtKB-UniRule"/>
</dbReference>
<keyword evidence="15" id="KW-0732">Signal</keyword>
<comment type="cofactor">
    <cofactor evidence="13 15">
        <name>heme b</name>
        <dbReference type="ChEBI" id="CHEBI:60344"/>
    </cofactor>
    <text evidence="13 15">Binds 1 heme b (iron(II)-protoporphyrin IX) group per subunit.</text>
</comment>
<reference evidence="18" key="2">
    <citation type="submission" date="2023-06" db="EMBL/GenBank/DDBJ databases">
        <authorList>
            <person name="Ma L."/>
            <person name="Liu K.-W."/>
            <person name="Li Z."/>
            <person name="Hsiao Y.-Y."/>
            <person name="Qi Y."/>
            <person name="Fu T."/>
            <person name="Tang G."/>
            <person name="Zhang D."/>
            <person name="Sun W.-H."/>
            <person name="Liu D.-K."/>
            <person name="Li Y."/>
            <person name="Chen G.-Z."/>
            <person name="Liu X.-D."/>
            <person name="Liao X.-Y."/>
            <person name="Jiang Y.-T."/>
            <person name="Yu X."/>
            <person name="Hao Y."/>
            <person name="Huang J."/>
            <person name="Zhao X.-W."/>
            <person name="Ke S."/>
            <person name="Chen Y.-Y."/>
            <person name="Wu W.-L."/>
            <person name="Hsu J.-L."/>
            <person name="Lin Y.-F."/>
            <person name="Huang M.-D."/>
            <person name="Li C.-Y."/>
            <person name="Huang L."/>
            <person name="Wang Z.-W."/>
            <person name="Zhao X."/>
            <person name="Zhong W.-Y."/>
            <person name="Peng D.-H."/>
            <person name="Ahmad S."/>
            <person name="Lan S."/>
            <person name="Zhang J.-S."/>
            <person name="Tsai W.-C."/>
            <person name="Van De Peer Y."/>
            <person name="Liu Z.-J."/>
        </authorList>
    </citation>
    <scope>NUCLEOTIDE SEQUENCE</scope>
    <source>
        <strain evidence="18">CP</strain>
        <tissue evidence="18">Leaves</tissue>
    </source>
</reference>
<dbReference type="PROSITE" id="PS00435">
    <property type="entry name" value="PEROXIDASE_1"/>
    <property type="match status" value="1"/>
</dbReference>
<evidence type="ECO:0000256" key="8">
    <source>
        <dbReference type="ARBA" id="ARBA00023004"/>
    </source>
</evidence>
<dbReference type="PANTHER" id="PTHR31388">
    <property type="entry name" value="PEROXIDASE 72-RELATED"/>
    <property type="match status" value="1"/>
</dbReference>
<dbReference type="EC" id="1.11.1.7" evidence="15"/>
<comment type="subcellular location">
    <subcellularLocation>
        <location evidence="15">Secreted</location>
    </subcellularLocation>
</comment>
<feature type="compositionally biased region" description="Polar residues" evidence="16">
    <location>
        <begin position="147"/>
        <end position="162"/>
    </location>
</feature>
<evidence type="ECO:0000256" key="4">
    <source>
        <dbReference type="ARBA" id="ARBA00022617"/>
    </source>
</evidence>
<evidence type="ECO:0000256" key="10">
    <source>
        <dbReference type="ARBA" id="ARBA00023283"/>
    </source>
</evidence>
<evidence type="ECO:0000259" key="17">
    <source>
        <dbReference type="PROSITE" id="PS50873"/>
    </source>
</evidence>
<keyword evidence="8 13" id="KW-0408">Iron</keyword>
<evidence type="ECO:0000256" key="9">
    <source>
        <dbReference type="ARBA" id="ARBA00023157"/>
    </source>
</evidence>
<dbReference type="InterPro" id="IPR010255">
    <property type="entry name" value="Haem_peroxidase_sf"/>
</dbReference>
<evidence type="ECO:0000256" key="1">
    <source>
        <dbReference type="ARBA" id="ARBA00000189"/>
    </source>
</evidence>
<feature type="chain" id="PRO_5043089199" description="Peroxidase" evidence="15">
    <location>
        <begin position="23"/>
        <end position="324"/>
    </location>
</feature>
<dbReference type="AlphaFoldDB" id="A0AAV9ERK6"/>
<dbReference type="SUPFAM" id="SSF48113">
    <property type="entry name" value="Heme-dependent peroxidases"/>
    <property type="match status" value="1"/>
</dbReference>
<feature type="binding site" evidence="12">
    <location>
        <position position="157"/>
    </location>
    <ligand>
        <name>substrate</name>
    </ligand>
</feature>
<keyword evidence="11 15" id="KW-0376">Hydrogen peroxide</keyword>
<comment type="similarity">
    <text evidence="15">Belongs to the peroxidase family. Classical plant (class III) peroxidase subfamily.</text>
</comment>
<dbReference type="EMBL" id="JAUJYO010000005">
    <property type="protein sequence ID" value="KAK1315902.1"/>
    <property type="molecule type" value="Genomic_DNA"/>
</dbReference>
<comment type="cofactor">
    <cofactor evidence="13 15">
        <name>Ca(2+)</name>
        <dbReference type="ChEBI" id="CHEBI:29108"/>
    </cofactor>
    <text evidence="13 15">Binds 2 calcium ions per subunit.</text>
</comment>
<dbReference type="Pfam" id="PF00141">
    <property type="entry name" value="peroxidase"/>
    <property type="match status" value="1"/>
</dbReference>
<dbReference type="Gene3D" id="1.10.420.10">
    <property type="entry name" value="Peroxidase, domain 2"/>
    <property type="match status" value="1"/>
</dbReference>
<dbReference type="GO" id="GO:0140825">
    <property type="term" value="F:lactoperoxidase activity"/>
    <property type="evidence" value="ECO:0007669"/>
    <property type="project" value="UniProtKB-EC"/>
</dbReference>
<evidence type="ECO:0000313" key="19">
    <source>
        <dbReference type="Proteomes" id="UP001180020"/>
    </source>
</evidence>
<keyword evidence="10" id="KW-0873">Pyrrolidone carboxylic acid</keyword>
<organism evidence="18 19">
    <name type="scientific">Acorus calamus</name>
    <name type="common">Sweet flag</name>
    <dbReference type="NCBI Taxonomy" id="4465"/>
    <lineage>
        <taxon>Eukaryota</taxon>
        <taxon>Viridiplantae</taxon>
        <taxon>Streptophyta</taxon>
        <taxon>Embryophyta</taxon>
        <taxon>Tracheophyta</taxon>
        <taxon>Spermatophyta</taxon>
        <taxon>Magnoliopsida</taxon>
        <taxon>Liliopsida</taxon>
        <taxon>Acoraceae</taxon>
        <taxon>Acorus</taxon>
    </lineage>
</organism>
<dbReference type="InterPro" id="IPR000823">
    <property type="entry name" value="Peroxidase_pln"/>
</dbReference>
<dbReference type="PANTHER" id="PTHR31388:SF28">
    <property type="entry name" value="PEROXIDASE 40"/>
    <property type="match status" value="1"/>
</dbReference>
<dbReference type="PRINTS" id="PR00458">
    <property type="entry name" value="PEROXIDASE"/>
</dbReference>
<keyword evidence="9 14" id="KW-1015">Disulfide bond</keyword>
<feature type="binding site" evidence="13">
    <location>
        <position position="66"/>
    </location>
    <ligand>
        <name>Ca(2+)</name>
        <dbReference type="ChEBI" id="CHEBI:29108"/>
        <label>1</label>
    </ligand>
</feature>
<dbReference type="GO" id="GO:0006979">
    <property type="term" value="P:response to oxidative stress"/>
    <property type="evidence" value="ECO:0007669"/>
    <property type="project" value="UniProtKB-UniRule"/>
</dbReference>
<feature type="region of interest" description="Disordered" evidence="16">
    <location>
        <begin position="139"/>
        <end position="162"/>
    </location>
</feature>
<dbReference type="Proteomes" id="UP001180020">
    <property type="component" value="Unassembled WGS sequence"/>
</dbReference>
<evidence type="ECO:0000256" key="2">
    <source>
        <dbReference type="ARBA" id="ARBA00006873"/>
    </source>
</evidence>
<feature type="binding site" evidence="13">
    <location>
        <position position="68"/>
    </location>
    <ligand>
        <name>Ca(2+)</name>
        <dbReference type="ChEBI" id="CHEBI:29108"/>
        <label>1</label>
    </ligand>
</feature>
<feature type="binding site" evidence="13">
    <location>
        <position position="70"/>
    </location>
    <ligand>
        <name>Ca(2+)</name>
        <dbReference type="ChEBI" id="CHEBI:29108"/>
        <label>1</label>
    </ligand>
</feature>
<comment type="caution">
    <text evidence="18">The sequence shown here is derived from an EMBL/GenBank/DDBJ whole genome shotgun (WGS) entry which is preliminary data.</text>
</comment>
<keyword evidence="4 15" id="KW-0349">Heme</keyword>
<evidence type="ECO:0000256" key="11">
    <source>
        <dbReference type="ARBA" id="ARBA00023324"/>
    </source>
</evidence>
<comment type="catalytic activity">
    <reaction evidence="1 15">
        <text>2 a phenolic donor + H2O2 = 2 a phenolic radical donor + 2 H2O</text>
        <dbReference type="Rhea" id="RHEA:56136"/>
        <dbReference type="ChEBI" id="CHEBI:15377"/>
        <dbReference type="ChEBI" id="CHEBI:16240"/>
        <dbReference type="ChEBI" id="CHEBI:139520"/>
        <dbReference type="ChEBI" id="CHEBI:139521"/>
        <dbReference type="EC" id="1.11.1.7"/>
    </reaction>
</comment>
<feature type="binding site" evidence="13">
    <location>
        <position position="246"/>
    </location>
    <ligand>
        <name>Ca(2+)</name>
        <dbReference type="ChEBI" id="CHEBI:29108"/>
        <label>2</label>
    </ligand>
</feature>
<dbReference type="GO" id="GO:0042744">
    <property type="term" value="P:hydrogen peroxide catabolic process"/>
    <property type="evidence" value="ECO:0007669"/>
    <property type="project" value="UniProtKB-KW"/>
</dbReference>
<evidence type="ECO:0000256" key="12">
    <source>
        <dbReference type="PIRSR" id="PIRSR600823-2"/>
    </source>
</evidence>
<dbReference type="InterPro" id="IPR002016">
    <property type="entry name" value="Haem_peroxidase"/>
</dbReference>
<evidence type="ECO:0000256" key="5">
    <source>
        <dbReference type="ARBA" id="ARBA00022723"/>
    </source>
</evidence>
<feature type="domain" description="Plant heme peroxidase family profile" evidence="17">
    <location>
        <begin position="63"/>
        <end position="324"/>
    </location>
</feature>
<feature type="binding site" evidence="13">
    <location>
        <position position="188"/>
    </location>
    <ligand>
        <name>Ca(2+)</name>
        <dbReference type="ChEBI" id="CHEBI:29108"/>
        <label>2</label>
    </ligand>
</feature>
<feature type="binding site" description="axial binding residue" evidence="13">
    <location>
        <position position="187"/>
    </location>
    <ligand>
        <name>heme b</name>
        <dbReference type="ChEBI" id="CHEBI:60344"/>
    </ligand>
    <ligandPart>
        <name>Fe</name>
        <dbReference type="ChEBI" id="CHEBI:18248"/>
    </ligandPart>
</feature>
<evidence type="ECO:0000256" key="7">
    <source>
        <dbReference type="ARBA" id="ARBA00023002"/>
    </source>
</evidence>
<keyword evidence="5 13" id="KW-0479">Metal-binding</keyword>
<dbReference type="GO" id="GO:0005576">
    <property type="term" value="C:extracellular region"/>
    <property type="evidence" value="ECO:0007669"/>
    <property type="project" value="UniProtKB-SubCell"/>
</dbReference>
<keyword evidence="3 15" id="KW-0575">Peroxidase</keyword>
<feature type="binding site" evidence="13">
    <location>
        <position position="243"/>
    </location>
    <ligand>
        <name>Ca(2+)</name>
        <dbReference type="ChEBI" id="CHEBI:29108"/>
        <label>2</label>
    </ligand>
</feature>
<evidence type="ECO:0000256" key="14">
    <source>
        <dbReference type="PIRSR" id="PIRSR600823-5"/>
    </source>
</evidence>